<reference evidence="1 2" key="1">
    <citation type="submission" date="2016-12" db="EMBL/GenBank/DDBJ databases">
        <authorList>
            <person name="Song W.-J."/>
            <person name="Kurnit D.M."/>
        </authorList>
    </citation>
    <scope>NUCLEOTIDE SEQUENCE [LARGE SCALE GENOMIC DNA]</scope>
    <source>
        <strain evidence="1 2">DSM 30827</strain>
    </source>
</reference>
<evidence type="ECO:0000313" key="2">
    <source>
        <dbReference type="Proteomes" id="UP000217209"/>
    </source>
</evidence>
<dbReference type="EMBL" id="CP019688">
    <property type="protein sequence ID" value="AQQ16015.1"/>
    <property type="molecule type" value="Genomic_DNA"/>
</dbReference>
<dbReference type="RefSeq" id="WP_095660622.1">
    <property type="nucleotide sequence ID" value="NZ_CP019688.1"/>
</dbReference>
<keyword evidence="2" id="KW-1185">Reference proteome</keyword>
<organism evidence="1 2">
    <name type="scientific">Corynebacterium glaucum</name>
    <dbReference type="NCBI Taxonomy" id="187491"/>
    <lineage>
        <taxon>Bacteria</taxon>
        <taxon>Bacillati</taxon>
        <taxon>Actinomycetota</taxon>
        <taxon>Actinomycetes</taxon>
        <taxon>Mycobacteriales</taxon>
        <taxon>Corynebacteriaceae</taxon>
        <taxon>Corynebacterium</taxon>
    </lineage>
</organism>
<dbReference type="NCBIfam" id="NF047743">
    <property type="entry name" value="CG0192_fam"/>
    <property type="match status" value="1"/>
</dbReference>
<evidence type="ECO:0000313" key="1">
    <source>
        <dbReference type="EMBL" id="AQQ16015.1"/>
    </source>
</evidence>
<accession>A0A1Q2HYS7</accession>
<name>A0A1Q2HYS7_9CORY</name>
<protein>
    <submittedName>
        <fullName evidence="1">Uncharacterized protein</fullName>
    </submittedName>
</protein>
<gene>
    <name evidence="1" type="ORF">CGLAU_10390</name>
</gene>
<dbReference type="OrthoDB" id="3787729at2"/>
<dbReference type="Proteomes" id="UP000217209">
    <property type="component" value="Chromosome"/>
</dbReference>
<proteinExistence type="predicted"/>
<dbReference type="AlphaFoldDB" id="A0A1Q2HYS7"/>
<dbReference type="KEGG" id="cgv:CGLAU_10390"/>
<sequence>MAEAIIHDASLSPTKDEILAEHSPIVERLGSYRAVDRDNEVGIEVLVGTDSHGTLTQCGLTYRDKSIALDDELLPLSHSVLGDRSVSHLTADPVGVREVIALILAGGRGADFSIGAPIFEVHGTGQTPDVVVGDVEIDEHNEHTCFGTVTVDGEEHRFQLRLQQEIKDQHSADADELALVKDGDVPLIKLEVWK</sequence>